<accession>A0A5Q0HCQ4</accession>
<feature type="compositionally biased region" description="Acidic residues" evidence="1">
    <location>
        <begin position="81"/>
        <end position="92"/>
    </location>
</feature>
<organism evidence="2 3">
    <name type="scientific">Saccharothrix syringae</name>
    <name type="common">Nocardiopsis syringae</name>
    <dbReference type="NCBI Taxonomy" id="103733"/>
    <lineage>
        <taxon>Bacteria</taxon>
        <taxon>Bacillati</taxon>
        <taxon>Actinomycetota</taxon>
        <taxon>Actinomycetes</taxon>
        <taxon>Pseudonocardiales</taxon>
        <taxon>Pseudonocardiaceae</taxon>
        <taxon>Saccharothrix</taxon>
    </lineage>
</organism>
<dbReference type="OrthoDB" id="3689740at2"/>
<feature type="region of interest" description="Disordered" evidence="1">
    <location>
        <begin position="60"/>
        <end position="171"/>
    </location>
</feature>
<proteinExistence type="predicted"/>
<feature type="compositionally biased region" description="Pro residues" evidence="1">
    <location>
        <begin position="131"/>
        <end position="150"/>
    </location>
</feature>
<keyword evidence="3" id="KW-1185">Reference proteome</keyword>
<feature type="compositionally biased region" description="Basic and acidic residues" evidence="1">
    <location>
        <begin position="8"/>
        <end position="22"/>
    </location>
</feature>
<evidence type="ECO:0000313" key="2">
    <source>
        <dbReference type="EMBL" id="QFZ23432.1"/>
    </source>
</evidence>
<gene>
    <name evidence="2" type="ORF">EKG83_43690</name>
</gene>
<dbReference type="KEGG" id="ssyi:EKG83_43690"/>
<dbReference type="EMBL" id="CP034550">
    <property type="protein sequence ID" value="QFZ23432.1"/>
    <property type="molecule type" value="Genomic_DNA"/>
</dbReference>
<dbReference type="Proteomes" id="UP000325787">
    <property type="component" value="Chromosome"/>
</dbReference>
<name>A0A5Q0HCQ4_SACSY</name>
<evidence type="ECO:0000256" key="1">
    <source>
        <dbReference type="SAM" id="MobiDB-lite"/>
    </source>
</evidence>
<evidence type="ECO:0000313" key="3">
    <source>
        <dbReference type="Proteomes" id="UP000325787"/>
    </source>
</evidence>
<sequence length="171" mass="19102">MSDLDSLESVKRRLEGIRSEHSARMELVARKFEESNKATAESHEKFVEKEKRLVERLREMAKAQREQAANRNKPKEYAFGPEDDEPVVDELAQELAALERTRAAHAAPQSPEGSFLQAPTTQPTPWGRTPSGPPVPPPPPVQPARPPAAPPRRRPQPVDDDDDFGGQSWLT</sequence>
<feature type="region of interest" description="Disordered" evidence="1">
    <location>
        <begin position="1"/>
        <end position="22"/>
    </location>
</feature>
<dbReference type="RefSeq" id="WP_033428611.1">
    <property type="nucleotide sequence ID" value="NZ_CP034550.1"/>
</dbReference>
<protein>
    <submittedName>
        <fullName evidence="2">Uncharacterized protein</fullName>
    </submittedName>
</protein>
<dbReference type="AlphaFoldDB" id="A0A5Q0HCQ4"/>
<reference evidence="3" key="1">
    <citation type="journal article" date="2021" name="Curr. Microbiol.">
        <title>Complete genome of nocamycin-producing strain Saccharothrix syringae NRRL B-16468 reveals the biosynthetic potential for secondary metabolites.</title>
        <authorList>
            <person name="Mo X."/>
            <person name="Yang S."/>
        </authorList>
    </citation>
    <scope>NUCLEOTIDE SEQUENCE [LARGE SCALE GENOMIC DNA]</scope>
    <source>
        <strain evidence="3">ATCC 51364 / DSM 43886 / JCM 6844 / KCTC 9398 / NBRC 14523 / NRRL B-16468 / INA 2240</strain>
    </source>
</reference>